<evidence type="ECO:0000313" key="5">
    <source>
        <dbReference type="Proteomes" id="UP000717752"/>
    </source>
</evidence>
<dbReference type="EMBL" id="JAEUAK010000001">
    <property type="protein sequence ID" value="MBW9051240.1"/>
    <property type="molecule type" value="Genomic_DNA"/>
</dbReference>
<reference evidence="4 5" key="1">
    <citation type="journal article" date="2021" name="MBio">
        <title>Poor Competitiveness of Bradyrhizobium in Pigeon Pea Root Colonization in Indian Soils.</title>
        <authorList>
            <person name="Chalasani D."/>
            <person name="Basu A."/>
            <person name="Pullabhotla S.V.S.R.N."/>
            <person name="Jorrin B."/>
            <person name="Neal A.L."/>
            <person name="Poole P.S."/>
            <person name="Podile A.R."/>
            <person name="Tkacz A."/>
        </authorList>
    </citation>
    <scope>NUCLEOTIDE SEQUENCE [LARGE SCALE GENOMIC DNA]</scope>
    <source>
        <strain evidence="4 5">HU56</strain>
    </source>
</reference>
<evidence type="ECO:0000256" key="1">
    <source>
        <dbReference type="SAM" id="Coils"/>
    </source>
</evidence>
<dbReference type="RefSeq" id="WP_220332769.1">
    <property type="nucleotide sequence ID" value="NZ_JAEUAK010000001.1"/>
</dbReference>
<evidence type="ECO:0000259" key="3">
    <source>
        <dbReference type="Pfam" id="PF13598"/>
    </source>
</evidence>
<feature type="coiled-coil region" evidence="1">
    <location>
        <begin position="545"/>
        <end position="623"/>
    </location>
</feature>
<comment type="caution">
    <text evidence="4">The sequence shown here is derived from an EMBL/GenBank/DDBJ whole genome shotgun (WGS) entry which is preliminary data.</text>
</comment>
<accession>A0ABS7GMQ4</accession>
<organism evidence="4 5">
    <name type="scientific">Rhizobium mesosinicum</name>
    <dbReference type="NCBI Taxonomy" id="335017"/>
    <lineage>
        <taxon>Bacteria</taxon>
        <taxon>Pseudomonadati</taxon>
        <taxon>Pseudomonadota</taxon>
        <taxon>Alphaproteobacteria</taxon>
        <taxon>Hyphomicrobiales</taxon>
        <taxon>Rhizobiaceae</taxon>
        <taxon>Rhizobium/Agrobacterium group</taxon>
        <taxon>Rhizobium</taxon>
    </lineage>
</organism>
<dbReference type="Proteomes" id="UP000717752">
    <property type="component" value="Unassembled WGS sequence"/>
</dbReference>
<dbReference type="Pfam" id="PF13598">
    <property type="entry name" value="DUF4139"/>
    <property type="match status" value="1"/>
</dbReference>
<feature type="signal peptide" evidence="2">
    <location>
        <begin position="1"/>
        <end position="21"/>
    </location>
</feature>
<proteinExistence type="predicted"/>
<name>A0ABS7GMQ4_9HYPH</name>
<keyword evidence="1" id="KW-0175">Coiled coil</keyword>
<protein>
    <submittedName>
        <fullName evidence="4">DUF4139 domain-containing protein</fullName>
    </submittedName>
</protein>
<keyword evidence="2" id="KW-0732">Signal</keyword>
<evidence type="ECO:0000256" key="2">
    <source>
        <dbReference type="SAM" id="SignalP"/>
    </source>
</evidence>
<feature type="chain" id="PRO_5045802201" evidence="2">
    <location>
        <begin position="22"/>
        <end position="624"/>
    </location>
</feature>
<gene>
    <name evidence="4" type="ORF">JNB85_02290</name>
</gene>
<feature type="domain" description="DUF4139" evidence="3">
    <location>
        <begin position="199"/>
        <end position="451"/>
    </location>
</feature>
<sequence length="624" mass="66604">MKYASFVCAALTAVLPTTAFAQTGTIKSIRLSSGGVAEYVRSLDVGEDGNAVIDVPTDQMDDFLKTLVVSGPAPVRSLSTTGPDMVDETFKVLPITPQDLDSAAGVLRSLRGAPVSANGVKGRIVGVEPASEKQHARLIVMLDSGAFDIAEIGGAMAYKLDDPKDAEMISRAAERLSSDGVQGTRAVTIALEGKASGAIDISYVVATPLWKPSYRILVDAKGKARLQAWAVLENASGEDWHGVSISLTSGKPVTLRQRLYARAWPSRPEVDVANLDIGGAKRNRFGGALANKPLTEAPAPVEAAPAATIAATADEGDVVANFDLPGVYDLKSGETISVPILDREIKAEFVALYREGARHPDAALVLTNDTGTSLPPAVAAVYDEKGRYVGDARVGNVKPGGLEKATFAADQKIEQEVASAITSSFRTVIVKDGYLEATLERRLRKTFSVWGADADRTFVAEDPGMAGWELVKSEGVEETPQGARATVIVPAGKKVSTTIEWRMAESETQAIADIDDTVILQWLDEGPAPEIASKLQGIVTARKAQKEAERDLSTVMQEIEDATSESSRISGMLASVGDTPLKQQFLQDLTEQETSIKALRAQRDEARDRLEKHRKELGEAIARL</sequence>
<keyword evidence="5" id="KW-1185">Reference proteome</keyword>
<dbReference type="InterPro" id="IPR037291">
    <property type="entry name" value="DUF4139"/>
</dbReference>
<evidence type="ECO:0000313" key="4">
    <source>
        <dbReference type="EMBL" id="MBW9051240.1"/>
    </source>
</evidence>